<dbReference type="SUPFAM" id="SSF51658">
    <property type="entry name" value="Xylose isomerase-like"/>
    <property type="match status" value="1"/>
</dbReference>
<dbReference type="InterPro" id="IPR004628">
    <property type="entry name" value="Man_deHydtase"/>
</dbReference>
<dbReference type="PANTHER" id="PTHR30387:SF2">
    <property type="entry name" value="MANNONATE DEHYDRATASE"/>
    <property type="match status" value="1"/>
</dbReference>
<dbReference type="InterPro" id="IPR036237">
    <property type="entry name" value="Xyl_isomerase-like_sf"/>
</dbReference>
<evidence type="ECO:0000256" key="8">
    <source>
        <dbReference type="ARBA" id="ARBA00023239"/>
    </source>
</evidence>
<dbReference type="PANTHER" id="PTHR30387">
    <property type="entry name" value="MANNONATE DEHYDRATASE"/>
    <property type="match status" value="1"/>
</dbReference>
<reference evidence="11" key="1">
    <citation type="submission" date="2015-10" db="EMBL/GenBank/DDBJ databases">
        <title>Extensive mobilome-driven genome diversification in gut-associated Bacteroides vulgatus mpk.</title>
        <authorList>
            <person name="Beier S."/>
            <person name="Lange A."/>
            <person name="Huson D.H."/>
            <person name="Frick J.-S."/>
            <person name="Autenrieth I.B."/>
        </authorList>
    </citation>
    <scope>NUCLEOTIDE SEQUENCE [LARGE SCALE GENOMIC DNA]</scope>
    <source>
        <strain evidence="11">mpk</strain>
    </source>
</reference>
<keyword evidence="7 9" id="KW-0464">Manganese</keyword>
<dbReference type="EMBL" id="CP013020">
    <property type="protein sequence ID" value="ALK85305.1"/>
    <property type="molecule type" value="Genomic_DNA"/>
</dbReference>
<dbReference type="Pfam" id="PF03786">
    <property type="entry name" value="UxuA"/>
    <property type="match status" value="1"/>
</dbReference>
<keyword evidence="6 9" id="KW-0408">Iron</keyword>
<comment type="cofactor">
    <cofactor evidence="9">
        <name>Fe(2+)</name>
        <dbReference type="ChEBI" id="CHEBI:29033"/>
    </cofactor>
    <cofactor evidence="9">
        <name>Mn(2+)</name>
        <dbReference type="ChEBI" id="CHEBI:29035"/>
    </cofactor>
</comment>
<evidence type="ECO:0000313" key="10">
    <source>
        <dbReference type="EMBL" id="ALK85305.1"/>
    </source>
</evidence>
<dbReference type="Proteomes" id="UP000061587">
    <property type="component" value="Chromosome"/>
</dbReference>
<comment type="function">
    <text evidence="2 9">Catalyzes the dehydration of D-mannonate.</text>
</comment>
<gene>
    <name evidence="9" type="primary">uxuA</name>
    <name evidence="10" type="ORF">BvMPK_2715</name>
</gene>
<dbReference type="HAMAP" id="MF_00106">
    <property type="entry name" value="UxuA"/>
    <property type="match status" value="1"/>
</dbReference>
<dbReference type="EC" id="4.2.1.8" evidence="5 9"/>
<keyword evidence="8 9" id="KW-0456">Lyase</keyword>
<dbReference type="PIRSF" id="PIRSF016049">
    <property type="entry name" value="Man_dehyd"/>
    <property type="match status" value="1"/>
</dbReference>
<evidence type="ECO:0000256" key="5">
    <source>
        <dbReference type="ARBA" id="ARBA00012927"/>
    </source>
</evidence>
<dbReference type="NCBIfam" id="NF003027">
    <property type="entry name" value="PRK03906.1"/>
    <property type="match status" value="1"/>
</dbReference>
<dbReference type="Gene3D" id="3.20.20.150">
    <property type="entry name" value="Divalent-metal-dependent TIM barrel enzymes"/>
    <property type="match status" value="1"/>
</dbReference>
<comment type="catalytic activity">
    <reaction evidence="1 9">
        <text>D-mannonate = 2-dehydro-3-deoxy-D-gluconate + H2O</text>
        <dbReference type="Rhea" id="RHEA:20097"/>
        <dbReference type="ChEBI" id="CHEBI:15377"/>
        <dbReference type="ChEBI" id="CHEBI:17767"/>
        <dbReference type="ChEBI" id="CHEBI:57990"/>
        <dbReference type="EC" id="4.2.1.8"/>
    </reaction>
</comment>
<evidence type="ECO:0000256" key="6">
    <source>
        <dbReference type="ARBA" id="ARBA00023004"/>
    </source>
</evidence>
<dbReference type="GO" id="GO:0008927">
    <property type="term" value="F:mannonate dehydratase activity"/>
    <property type="evidence" value="ECO:0007669"/>
    <property type="project" value="UniProtKB-UniRule"/>
</dbReference>
<evidence type="ECO:0000256" key="9">
    <source>
        <dbReference type="HAMAP-Rule" id="MF_00106"/>
    </source>
</evidence>
<dbReference type="FunFam" id="3.20.20.150:FF:000010">
    <property type="entry name" value="Mannonate dehydratase"/>
    <property type="match status" value="1"/>
</dbReference>
<dbReference type="GO" id="GO:0030145">
    <property type="term" value="F:manganese ion binding"/>
    <property type="evidence" value="ECO:0007669"/>
    <property type="project" value="TreeGrafter"/>
</dbReference>
<organism evidence="10 11">
    <name type="scientific">Phocaeicola vulgatus</name>
    <name type="common">Bacteroides vulgatus</name>
    <dbReference type="NCBI Taxonomy" id="821"/>
    <lineage>
        <taxon>Bacteria</taxon>
        <taxon>Pseudomonadati</taxon>
        <taxon>Bacteroidota</taxon>
        <taxon>Bacteroidia</taxon>
        <taxon>Bacteroidales</taxon>
        <taxon>Bacteroidaceae</taxon>
        <taxon>Phocaeicola</taxon>
    </lineage>
</organism>
<comment type="pathway">
    <text evidence="3 9">Carbohydrate metabolism; pentose and glucuronate interconversion.</text>
</comment>
<proteinExistence type="inferred from homology"/>
<evidence type="ECO:0000256" key="7">
    <source>
        <dbReference type="ARBA" id="ARBA00023211"/>
    </source>
</evidence>
<evidence type="ECO:0000256" key="4">
    <source>
        <dbReference type="ARBA" id="ARBA00007389"/>
    </source>
</evidence>
<reference evidence="10 11" key="2">
    <citation type="journal article" date="2016" name="Genome Biol. Evol.">
        <title>Extensive mobilome-driven genome diversification in mouse gut-associated Bacteroides vulgatus mpk.</title>
        <authorList>
            <person name="Lange A."/>
            <person name="Beier S."/>
            <person name="Steimle A."/>
            <person name="Autenrieth I.B."/>
            <person name="Huson D.H."/>
            <person name="Frick J.S."/>
        </authorList>
    </citation>
    <scope>NUCLEOTIDE SEQUENCE [LARGE SCALE GENOMIC DNA]</scope>
    <source>
        <strain evidence="11">mpk</strain>
    </source>
</reference>
<protein>
    <recommendedName>
        <fullName evidence="5 9">Mannonate dehydratase</fullName>
        <ecNumber evidence="5 9">4.2.1.8</ecNumber>
    </recommendedName>
    <alternativeName>
        <fullName evidence="9">D-mannonate hydro-lyase</fullName>
    </alternativeName>
</protein>
<dbReference type="UniPathway" id="UPA00246"/>
<name>A0A0P0LAM5_PHOVU</name>
<evidence type="ECO:0000256" key="3">
    <source>
        <dbReference type="ARBA" id="ARBA00004892"/>
    </source>
</evidence>
<dbReference type="NCBIfam" id="TIGR00695">
    <property type="entry name" value="uxuA"/>
    <property type="match status" value="1"/>
</dbReference>
<evidence type="ECO:0000313" key="11">
    <source>
        <dbReference type="Proteomes" id="UP000061587"/>
    </source>
</evidence>
<comment type="similarity">
    <text evidence="4 9">Belongs to the mannonate dehydratase family.</text>
</comment>
<evidence type="ECO:0000256" key="1">
    <source>
        <dbReference type="ARBA" id="ARBA00001794"/>
    </source>
</evidence>
<accession>A0A0P0LAM5</accession>
<evidence type="ECO:0000256" key="2">
    <source>
        <dbReference type="ARBA" id="ARBA00002713"/>
    </source>
</evidence>
<sequence>MSYRLKHIIRMEKTWRWFGKKDKITLPMLRQIGVEGIVTALHDVPNGEIWALEAIQSLKDYIESHQLRWSVVESLPVSEAIKYAGPERDQLIENYKVSLANLGKAGIKTVCYNFMPVIDWIRTDLEHPWEDGTSSLYFDKIRFAYFDCMILQREGAEKDYTDLELQQVRELDKTITEAEKNELVDTIIVKTQGFVNGNIKEGDRYPVTIFRRLLSLYDGIDRDALRENLRYFLQAVMPVCDEYGINMCIHPDDPPFQVLGLPRIVTGEEDINWLLHAVDNPHNGLTFCAGSLSAGLHNNVPLLARMFAHRTHFVHLRSTNAFPNGNFIEASHLGGRAHVIELIRIFEKERPGVPMRVDHGRMMLDDAGKGYNPGYSFHGRMMALAQIEGMMAVINEESKLKS</sequence>
<dbReference type="GO" id="GO:0042840">
    <property type="term" value="P:D-glucuronate catabolic process"/>
    <property type="evidence" value="ECO:0007669"/>
    <property type="project" value="TreeGrafter"/>
</dbReference>
<dbReference type="AlphaFoldDB" id="A0A0P0LAM5"/>
<dbReference type="GO" id="GO:0008198">
    <property type="term" value="F:ferrous iron binding"/>
    <property type="evidence" value="ECO:0007669"/>
    <property type="project" value="TreeGrafter"/>
</dbReference>
<dbReference type="PATRIC" id="fig|821.40.peg.3275"/>